<dbReference type="InterPro" id="IPR050065">
    <property type="entry name" value="GlmU-like"/>
</dbReference>
<evidence type="ECO:0000256" key="5">
    <source>
        <dbReference type="ARBA" id="ARBA00022679"/>
    </source>
</evidence>
<comment type="similarity">
    <text evidence="4">In the N-terminal section; belongs to the N-acetylglucosamine-1-phosphate uridyltransferase family.</text>
</comment>
<evidence type="ECO:0000259" key="11">
    <source>
        <dbReference type="Pfam" id="PF00483"/>
    </source>
</evidence>
<dbReference type="InterPro" id="IPR023915">
    <property type="entry name" value="Bifunctiontional_GlmU_arc-type"/>
</dbReference>
<dbReference type="PANTHER" id="PTHR43584:SF8">
    <property type="entry name" value="N-ACETYLMURAMATE ALPHA-1-PHOSPHATE URIDYLYLTRANSFERASE"/>
    <property type="match status" value="1"/>
</dbReference>
<dbReference type="InterPro" id="IPR005835">
    <property type="entry name" value="NTP_transferase_dom"/>
</dbReference>
<organism evidence="13">
    <name type="scientific">bioreactor metagenome</name>
    <dbReference type="NCBI Taxonomy" id="1076179"/>
    <lineage>
        <taxon>unclassified sequences</taxon>
        <taxon>metagenomes</taxon>
        <taxon>ecological metagenomes</taxon>
    </lineage>
</organism>
<dbReference type="SUPFAM" id="SSF53448">
    <property type="entry name" value="Nucleotide-diphospho-sugar transferases"/>
    <property type="match status" value="1"/>
</dbReference>
<comment type="pathway">
    <text evidence="1">Nucleotide-sugar biosynthesis; UDP-N-acetyl-alpha-D-glucosamine biosynthesis; N-acetyl-alpha-D-glucosamine 1-phosphate from alpha-D-glucosamine 6-phosphate (route II): step 2/2.</text>
</comment>
<evidence type="ECO:0000256" key="8">
    <source>
        <dbReference type="ARBA" id="ARBA00023315"/>
    </source>
</evidence>
<evidence type="ECO:0000256" key="2">
    <source>
        <dbReference type="ARBA" id="ARBA00005208"/>
    </source>
</evidence>
<evidence type="ECO:0000256" key="9">
    <source>
        <dbReference type="ARBA" id="ARBA00048247"/>
    </source>
</evidence>
<dbReference type="InterPro" id="IPR056729">
    <property type="entry name" value="GMPPB_C"/>
</dbReference>
<evidence type="ECO:0000256" key="3">
    <source>
        <dbReference type="ARBA" id="ARBA00007707"/>
    </source>
</evidence>
<evidence type="ECO:0000256" key="10">
    <source>
        <dbReference type="ARBA" id="ARBA00048493"/>
    </source>
</evidence>
<evidence type="ECO:0000256" key="1">
    <source>
        <dbReference type="ARBA" id="ARBA00005166"/>
    </source>
</evidence>
<comment type="similarity">
    <text evidence="3">In the C-terminal section; belongs to the transferase hexapeptide repeat family.</text>
</comment>
<keyword evidence="7" id="KW-0511">Multifunctional enzyme</keyword>
<dbReference type="InterPro" id="IPR029044">
    <property type="entry name" value="Nucleotide-diphossugar_trans"/>
</dbReference>
<keyword evidence="6" id="KW-0548">Nucleotidyltransferase</keyword>
<protein>
    <submittedName>
        <fullName evidence="13">Bifunctional protein GlmU</fullName>
    </submittedName>
</protein>
<comment type="catalytic activity">
    <reaction evidence="9">
        <text>alpha-D-glucosamine 1-phosphate + acetyl-CoA = N-acetyl-alpha-D-glucosamine 1-phosphate + CoA + H(+)</text>
        <dbReference type="Rhea" id="RHEA:13725"/>
        <dbReference type="ChEBI" id="CHEBI:15378"/>
        <dbReference type="ChEBI" id="CHEBI:57287"/>
        <dbReference type="ChEBI" id="CHEBI:57288"/>
        <dbReference type="ChEBI" id="CHEBI:57776"/>
        <dbReference type="ChEBI" id="CHEBI:58516"/>
        <dbReference type="EC" id="2.3.1.157"/>
    </reaction>
</comment>
<dbReference type="GO" id="GO:0006048">
    <property type="term" value="P:UDP-N-acetylglucosamine biosynthetic process"/>
    <property type="evidence" value="ECO:0007669"/>
    <property type="project" value="UniProtKB-UniPathway"/>
</dbReference>
<comment type="catalytic activity">
    <reaction evidence="10">
        <text>N-acetyl-alpha-D-glucosamine 1-phosphate + UTP + H(+) = UDP-N-acetyl-alpha-D-glucosamine + diphosphate</text>
        <dbReference type="Rhea" id="RHEA:13509"/>
        <dbReference type="ChEBI" id="CHEBI:15378"/>
        <dbReference type="ChEBI" id="CHEBI:33019"/>
        <dbReference type="ChEBI" id="CHEBI:46398"/>
        <dbReference type="ChEBI" id="CHEBI:57705"/>
        <dbReference type="ChEBI" id="CHEBI:57776"/>
        <dbReference type="EC" id="2.7.7.23"/>
    </reaction>
</comment>
<proteinExistence type="inferred from homology"/>
<dbReference type="GO" id="GO:0019134">
    <property type="term" value="F:glucosamine-1-phosphate N-acetyltransferase activity"/>
    <property type="evidence" value="ECO:0007669"/>
    <property type="project" value="UniProtKB-EC"/>
</dbReference>
<comment type="pathway">
    <text evidence="2">Nucleotide-sugar biosynthesis; UDP-N-acetyl-alpha-D-glucosamine biosynthesis; UDP-N-acetyl-alpha-D-glucosamine from N-acetyl-alpha-D-glucosamine 1-phosphate: step 1/1.</text>
</comment>
<feature type="domain" description="Nucleotidyl transferase" evidence="11">
    <location>
        <begin position="2"/>
        <end position="236"/>
    </location>
</feature>
<evidence type="ECO:0000256" key="7">
    <source>
        <dbReference type="ARBA" id="ARBA00023268"/>
    </source>
</evidence>
<evidence type="ECO:0000259" key="12">
    <source>
        <dbReference type="Pfam" id="PF25087"/>
    </source>
</evidence>
<keyword evidence="5" id="KW-0808">Transferase</keyword>
<dbReference type="AlphaFoldDB" id="A0A644T552"/>
<dbReference type="Gene3D" id="3.90.550.10">
    <property type="entry name" value="Spore Coat Polysaccharide Biosynthesis Protein SpsA, Chain A"/>
    <property type="match status" value="1"/>
</dbReference>
<gene>
    <name evidence="13" type="primary">glmU_4</name>
    <name evidence="13" type="ORF">SDC9_07560</name>
</gene>
<feature type="domain" description="Mannose-1-phosphate guanyltransferase C-terminal" evidence="12">
    <location>
        <begin position="271"/>
        <end position="368"/>
    </location>
</feature>
<dbReference type="UniPathway" id="UPA00113">
    <property type="reaction ID" value="UER00532"/>
</dbReference>
<sequence>MKAIILSAGEGTRMRPLTLTKPKTMLPVAGKPIIQYNIESLRDSGVTDILLIVNYKEDMVRNYFKDGKDLGVNITYKRQEELSGTANAIGYGEDFVDNEFIVLNGDIILDTSLLMNIIDEYSQKKPDTLMVLTEVEDPTLFGVVEIENNIVKKIIEKPTIDEAPSNYVNTGIYIFNKDIFEKILKTEKSLRGEYEITDSLSMQILDNKTILGFKSNKKWLDVGRPWELIEINEYFLEEITTNIKGKVEPGAHVHGNIHLGEGSVIRSGVYIMGSVYIGENCDIGPNCYIRGSTYLGNNVNVGNAVEIKNSIIMDDTNVNHLSYVGDSVIGSNCNIAAGTNVANLRFDNETVKTKIKDEKIDSGRRKLGAIFGDSVKTGINSSFSPGVKVGCNSSVGSDVLLYEDLESNKVVLVKQKHIITDKKIN</sequence>
<dbReference type="GO" id="GO:0003977">
    <property type="term" value="F:UDP-N-acetylglucosamine diphosphorylase activity"/>
    <property type="evidence" value="ECO:0007669"/>
    <property type="project" value="UniProtKB-EC"/>
</dbReference>
<dbReference type="Gene3D" id="2.160.10.10">
    <property type="entry name" value="Hexapeptide repeat proteins"/>
    <property type="match status" value="1"/>
</dbReference>
<comment type="caution">
    <text evidence="13">The sequence shown here is derived from an EMBL/GenBank/DDBJ whole genome shotgun (WGS) entry which is preliminary data.</text>
</comment>
<keyword evidence="8" id="KW-0012">Acyltransferase</keyword>
<name>A0A644T552_9ZZZZ</name>
<dbReference type="NCBIfam" id="TIGR03992">
    <property type="entry name" value="Arch_glmU"/>
    <property type="match status" value="1"/>
</dbReference>
<dbReference type="Pfam" id="PF25087">
    <property type="entry name" value="GMPPB_C"/>
    <property type="match status" value="1"/>
</dbReference>
<evidence type="ECO:0000313" key="13">
    <source>
        <dbReference type="EMBL" id="MPL61970.1"/>
    </source>
</evidence>
<dbReference type="InterPro" id="IPR011004">
    <property type="entry name" value="Trimer_LpxA-like_sf"/>
</dbReference>
<dbReference type="PANTHER" id="PTHR43584">
    <property type="entry name" value="NUCLEOTIDYL TRANSFERASE"/>
    <property type="match status" value="1"/>
</dbReference>
<dbReference type="Pfam" id="PF00483">
    <property type="entry name" value="NTP_transferase"/>
    <property type="match status" value="1"/>
</dbReference>
<evidence type="ECO:0000256" key="6">
    <source>
        <dbReference type="ARBA" id="ARBA00022695"/>
    </source>
</evidence>
<accession>A0A644T552</accession>
<dbReference type="CDD" id="cd05636">
    <property type="entry name" value="LbH_G1P_TT_C_like"/>
    <property type="match status" value="1"/>
</dbReference>
<evidence type="ECO:0000256" key="4">
    <source>
        <dbReference type="ARBA" id="ARBA00007947"/>
    </source>
</evidence>
<dbReference type="SUPFAM" id="SSF51161">
    <property type="entry name" value="Trimeric LpxA-like enzymes"/>
    <property type="match status" value="1"/>
</dbReference>
<reference evidence="13" key="1">
    <citation type="submission" date="2019-08" db="EMBL/GenBank/DDBJ databases">
        <authorList>
            <person name="Kucharzyk K."/>
            <person name="Murdoch R.W."/>
            <person name="Higgins S."/>
            <person name="Loffler F."/>
        </authorList>
    </citation>
    <scope>NUCLEOTIDE SEQUENCE</scope>
</reference>
<dbReference type="EMBL" id="VSSQ01000016">
    <property type="protein sequence ID" value="MPL61970.1"/>
    <property type="molecule type" value="Genomic_DNA"/>
</dbReference>